<evidence type="ECO:0000259" key="9">
    <source>
        <dbReference type="Pfam" id="PF01266"/>
    </source>
</evidence>
<dbReference type="EMBL" id="FTNL01000021">
    <property type="protein sequence ID" value="SIR72479.1"/>
    <property type="molecule type" value="Genomic_DNA"/>
</dbReference>
<evidence type="ECO:0000256" key="6">
    <source>
        <dbReference type="ARBA" id="ARBA00039101"/>
    </source>
</evidence>
<evidence type="ECO:0000256" key="7">
    <source>
        <dbReference type="ARBA" id="ARBA00039751"/>
    </source>
</evidence>
<gene>
    <name evidence="11" type="ORF">NCTC11401_01039</name>
    <name evidence="10" type="ORF">SAMN05421777_12148</name>
</gene>
<proteinExistence type="inferred from homology"/>
<dbReference type="AlphaFoldDB" id="A0A377GIN3"/>
<keyword evidence="4" id="KW-0274">FAD</keyword>
<evidence type="ECO:0000256" key="2">
    <source>
        <dbReference type="ARBA" id="ARBA00006730"/>
    </source>
</evidence>
<keyword evidence="3" id="KW-0285">Flavoprotein</keyword>
<dbReference type="Gene3D" id="3.50.50.60">
    <property type="entry name" value="FAD/NAD(P)-binding domain"/>
    <property type="match status" value="1"/>
</dbReference>
<dbReference type="Pfam" id="PF01266">
    <property type="entry name" value="DAO"/>
    <property type="match status" value="1"/>
</dbReference>
<evidence type="ECO:0000313" key="11">
    <source>
        <dbReference type="EMBL" id="STO24232.1"/>
    </source>
</evidence>
<reference evidence="11 13" key="2">
    <citation type="submission" date="2018-06" db="EMBL/GenBank/DDBJ databases">
        <authorList>
            <consortium name="Pathogen Informatics"/>
            <person name="Doyle S."/>
        </authorList>
    </citation>
    <scope>NUCLEOTIDE SEQUENCE [LARGE SCALE GENOMIC DNA]</scope>
    <source>
        <strain evidence="11 13">NCTC11401</strain>
    </source>
</reference>
<dbReference type="EMBL" id="UGGV01000001">
    <property type="protein sequence ID" value="STO24232.1"/>
    <property type="molecule type" value="Genomic_DNA"/>
</dbReference>
<dbReference type="GO" id="GO:0008168">
    <property type="term" value="F:methyltransferase activity"/>
    <property type="evidence" value="ECO:0007669"/>
    <property type="project" value="UniProtKB-KW"/>
</dbReference>
<evidence type="ECO:0000256" key="8">
    <source>
        <dbReference type="ARBA" id="ARBA00049547"/>
    </source>
</evidence>
<evidence type="ECO:0000256" key="5">
    <source>
        <dbReference type="ARBA" id="ARBA00023002"/>
    </source>
</evidence>
<evidence type="ECO:0000256" key="4">
    <source>
        <dbReference type="ARBA" id="ARBA00022827"/>
    </source>
</evidence>
<comment type="catalytic activity">
    <reaction evidence="8">
        <text>a D-alpha-amino acid + O2 + H2O = a 2-oxocarboxylate + H2O2 + NH4(+)</text>
        <dbReference type="Rhea" id="RHEA:21816"/>
        <dbReference type="ChEBI" id="CHEBI:15377"/>
        <dbReference type="ChEBI" id="CHEBI:15379"/>
        <dbReference type="ChEBI" id="CHEBI:16240"/>
        <dbReference type="ChEBI" id="CHEBI:28938"/>
        <dbReference type="ChEBI" id="CHEBI:35179"/>
        <dbReference type="ChEBI" id="CHEBI:59871"/>
        <dbReference type="EC" id="1.4.3.3"/>
    </reaction>
    <physiologicalReaction direction="left-to-right" evidence="8">
        <dbReference type="Rhea" id="RHEA:21817"/>
    </physiologicalReaction>
</comment>
<dbReference type="GO" id="GO:0071949">
    <property type="term" value="F:FAD binding"/>
    <property type="evidence" value="ECO:0007669"/>
    <property type="project" value="InterPro"/>
</dbReference>
<dbReference type="InterPro" id="IPR036188">
    <property type="entry name" value="FAD/NAD-bd_sf"/>
</dbReference>
<evidence type="ECO:0000256" key="1">
    <source>
        <dbReference type="ARBA" id="ARBA00001974"/>
    </source>
</evidence>
<keyword evidence="12" id="KW-1185">Reference proteome</keyword>
<evidence type="ECO:0000313" key="12">
    <source>
        <dbReference type="Proteomes" id="UP000186808"/>
    </source>
</evidence>
<dbReference type="InterPro" id="IPR006076">
    <property type="entry name" value="FAD-dep_OxRdtase"/>
</dbReference>
<dbReference type="InterPro" id="IPR023209">
    <property type="entry name" value="DAO"/>
</dbReference>
<evidence type="ECO:0000313" key="13">
    <source>
        <dbReference type="Proteomes" id="UP000254374"/>
    </source>
</evidence>
<comment type="cofactor">
    <cofactor evidence="1">
        <name>FAD</name>
        <dbReference type="ChEBI" id="CHEBI:57692"/>
    </cofactor>
</comment>
<dbReference type="EC" id="1.4.3.3" evidence="6"/>
<name>A0A377GIN3_9GAMM</name>
<keyword evidence="11" id="KW-0489">Methyltransferase</keyword>
<dbReference type="GO" id="GO:0046416">
    <property type="term" value="P:D-amino acid metabolic process"/>
    <property type="evidence" value="ECO:0007669"/>
    <property type="project" value="InterPro"/>
</dbReference>
<sequence length="385" mass="44046">MRVVLVNEIKIVAWMQLQTGYQYIEKGDSNYMKNVAVVGAGIMGCLLALRLQNEGWQVTLFEAESFFNNCSNAAAGLLAPMSELDKAEQVIFNLGMESVDTLWRSVLNQLAAPVYFRQKGCLVVHHPQDKAEWQQFSGRIVNKLSDSCYQLLTQNELSQLEPELGQLKMAYYFPKEAQLDNQTLLLELKKHLCQHGAIWRDHSFVSRVHPGEIETGEKSYPFDFVFDCRGLGAKSTFPNLRGLRGELLWLHAPDVQLKRPIRLLHPRYNIYIAPRPNSYYLIGASELETEDSSPISVRTTLELLTAAYYVHRGFAEARVVKTVTHCRPTLVHHQPRIRYTQQFIAVNGLYRHGYLIAPALVEEILRGIKSNQKDICYPELWEAYT</sequence>
<dbReference type="GO" id="GO:0032259">
    <property type="term" value="P:methylation"/>
    <property type="evidence" value="ECO:0007669"/>
    <property type="project" value="UniProtKB-KW"/>
</dbReference>
<keyword evidence="11" id="KW-0808">Transferase</keyword>
<dbReference type="SUPFAM" id="SSF51905">
    <property type="entry name" value="FAD/NAD(P)-binding domain"/>
    <property type="match status" value="1"/>
</dbReference>
<dbReference type="PANTHER" id="PTHR11530">
    <property type="entry name" value="D-AMINO ACID OXIDASE"/>
    <property type="match status" value="1"/>
</dbReference>
<keyword evidence="5" id="KW-0560">Oxidoreductase</keyword>
<organism evidence="11 13">
    <name type="scientific">Fluoribacter gormanii</name>
    <dbReference type="NCBI Taxonomy" id="464"/>
    <lineage>
        <taxon>Bacteria</taxon>
        <taxon>Pseudomonadati</taxon>
        <taxon>Pseudomonadota</taxon>
        <taxon>Gammaproteobacteria</taxon>
        <taxon>Legionellales</taxon>
        <taxon>Legionellaceae</taxon>
        <taxon>Fluoribacter</taxon>
    </lineage>
</organism>
<dbReference type="Gene3D" id="3.30.9.10">
    <property type="entry name" value="D-Amino Acid Oxidase, subunit A, domain 2"/>
    <property type="match status" value="1"/>
</dbReference>
<protein>
    <recommendedName>
        <fullName evidence="7">D-amino-acid oxidase</fullName>
        <ecNumber evidence="6">1.4.3.3</ecNumber>
    </recommendedName>
</protein>
<feature type="domain" description="FAD dependent oxidoreductase" evidence="9">
    <location>
        <begin position="35"/>
        <end position="360"/>
    </location>
</feature>
<dbReference type="Proteomes" id="UP000254374">
    <property type="component" value="Unassembled WGS sequence"/>
</dbReference>
<dbReference type="Proteomes" id="UP000186808">
    <property type="component" value="Unassembled WGS sequence"/>
</dbReference>
<accession>A0A377GIN3</accession>
<dbReference type="GO" id="GO:0003884">
    <property type="term" value="F:D-amino-acid oxidase activity"/>
    <property type="evidence" value="ECO:0007669"/>
    <property type="project" value="UniProtKB-EC"/>
</dbReference>
<dbReference type="STRING" id="464.Lgor_1265"/>
<comment type="similarity">
    <text evidence="2">Belongs to the DAMOX/DASOX family.</text>
</comment>
<dbReference type="PANTHER" id="PTHR11530:SF11">
    <property type="entry name" value="D-ASPARTATE OXIDASE"/>
    <property type="match status" value="1"/>
</dbReference>
<evidence type="ECO:0000313" key="10">
    <source>
        <dbReference type="EMBL" id="SIR72479.1"/>
    </source>
</evidence>
<evidence type="ECO:0000256" key="3">
    <source>
        <dbReference type="ARBA" id="ARBA00022630"/>
    </source>
</evidence>
<reference evidence="10 12" key="1">
    <citation type="submission" date="2017-01" db="EMBL/GenBank/DDBJ databases">
        <authorList>
            <person name="Varghese N."/>
            <person name="Submissions S."/>
        </authorList>
    </citation>
    <scope>NUCLEOTIDE SEQUENCE [LARGE SCALE GENOMIC DNA]</scope>
    <source>
        <strain evidence="10 12">ATCC 33342</strain>
    </source>
</reference>